<sequence length="58" mass="6301">MTIAMHTFGTVPEPVTAPHVGFGTGLVPEMRPIGRGGLADILAVRRHQRRRQLTVRAA</sequence>
<dbReference type="AlphaFoldDB" id="A0A1Y5P085"/>
<reference evidence="1" key="1">
    <citation type="submission" date="2016-03" db="EMBL/GenBank/DDBJ databases">
        <authorList>
            <person name="Ploux O."/>
        </authorList>
    </citation>
    <scope>NUCLEOTIDE SEQUENCE</scope>
    <source>
        <strain evidence="1">UC1</strain>
    </source>
</reference>
<name>A0A1Y5P085_9MICO</name>
<dbReference type="EMBL" id="FLQR01000006">
    <property type="protein sequence ID" value="SBS72072.1"/>
    <property type="molecule type" value="Genomic_DNA"/>
</dbReference>
<protein>
    <submittedName>
        <fullName evidence="1">Uncharacterized protein</fullName>
    </submittedName>
</protein>
<gene>
    <name evidence="1" type="ORF">MIPYR_20385</name>
</gene>
<evidence type="ECO:0000313" key="1">
    <source>
        <dbReference type="EMBL" id="SBS72072.1"/>
    </source>
</evidence>
<accession>A0A1Y5P085</accession>
<proteinExistence type="predicted"/>
<dbReference type="RefSeq" id="WP_295575207.1">
    <property type="nucleotide sequence ID" value="NZ_FLQR01000006.1"/>
</dbReference>
<organism evidence="1">
    <name type="scientific">uncultured Microbacterium sp</name>
    <dbReference type="NCBI Taxonomy" id="191216"/>
    <lineage>
        <taxon>Bacteria</taxon>
        <taxon>Bacillati</taxon>
        <taxon>Actinomycetota</taxon>
        <taxon>Actinomycetes</taxon>
        <taxon>Micrococcales</taxon>
        <taxon>Microbacteriaceae</taxon>
        <taxon>Microbacterium</taxon>
        <taxon>environmental samples</taxon>
    </lineage>
</organism>